<feature type="domain" description="VWA7 N-terminal" evidence="10">
    <location>
        <begin position="145"/>
        <end position="371"/>
    </location>
</feature>
<dbReference type="InterPro" id="IPR056861">
    <property type="entry name" value="HMCN1-like_VWA"/>
</dbReference>
<comment type="subcellular location">
    <subcellularLocation>
        <location evidence="1">Secreted</location>
    </subcellularLocation>
</comment>
<protein>
    <submittedName>
        <fullName evidence="12">von Willebrand factor A domain-containing protein 7</fullName>
    </submittedName>
</protein>
<keyword evidence="2" id="KW-0964">Secreted</keyword>
<dbReference type="Proteomes" id="UP001652741">
    <property type="component" value="Chromosome ssa04"/>
</dbReference>
<evidence type="ECO:0000313" key="12">
    <source>
        <dbReference type="RefSeq" id="XP_045572229.1"/>
    </source>
</evidence>
<dbReference type="SUPFAM" id="SSF53300">
    <property type="entry name" value="vWA-like"/>
    <property type="match status" value="1"/>
</dbReference>
<name>A0ABM3EMH2_SALSA</name>
<dbReference type="RefSeq" id="XP_045572229.1">
    <property type="nucleotide sequence ID" value="XM_045716273.1"/>
</dbReference>
<dbReference type="InterPro" id="IPR056475">
    <property type="entry name" value="GBD_Hemicentin/VWA7"/>
</dbReference>
<evidence type="ECO:0000259" key="8">
    <source>
        <dbReference type="Pfam" id="PF23619"/>
    </source>
</evidence>
<feature type="domain" description="Hemicentin-1-like von Willebrand factor A" evidence="9">
    <location>
        <begin position="384"/>
        <end position="560"/>
    </location>
</feature>
<dbReference type="Pfam" id="PF25106">
    <property type="entry name" value="VWA_4"/>
    <property type="match status" value="1"/>
</dbReference>
<evidence type="ECO:0000256" key="4">
    <source>
        <dbReference type="ARBA" id="ARBA00023180"/>
    </source>
</evidence>
<evidence type="ECO:0000256" key="2">
    <source>
        <dbReference type="ARBA" id="ARBA00022525"/>
    </source>
</evidence>
<dbReference type="Pfam" id="PF23610">
    <property type="entry name" value="VWA7_4"/>
    <property type="match status" value="1"/>
</dbReference>
<feature type="region of interest" description="Disordered" evidence="5">
    <location>
        <begin position="310"/>
        <end position="338"/>
    </location>
</feature>
<feature type="domain" description="VWA7 N-terminal" evidence="10">
    <location>
        <begin position="46"/>
        <end position="94"/>
    </location>
</feature>
<keyword evidence="11" id="KW-1185">Reference proteome</keyword>
<keyword evidence="3" id="KW-0732">Signal</keyword>
<feature type="domain" description="VWA7 Ig-like" evidence="8">
    <location>
        <begin position="790"/>
        <end position="889"/>
    </location>
</feature>
<evidence type="ECO:0000256" key="3">
    <source>
        <dbReference type="ARBA" id="ARBA00022729"/>
    </source>
</evidence>
<evidence type="ECO:0000259" key="6">
    <source>
        <dbReference type="Pfam" id="PF23560"/>
    </source>
</evidence>
<accession>A0ABM3EMH2</accession>
<evidence type="ECO:0000256" key="5">
    <source>
        <dbReference type="SAM" id="MobiDB-lite"/>
    </source>
</evidence>
<keyword evidence="4" id="KW-0325">Glycoprotein</keyword>
<feature type="domain" description="Hemicentin/VWA7 galactose-binding" evidence="6">
    <location>
        <begin position="579"/>
        <end position="674"/>
    </location>
</feature>
<dbReference type="InterPro" id="IPR057613">
    <property type="entry name" value="VWA7_4"/>
</dbReference>
<organism evidence="11 12">
    <name type="scientific">Salmo salar</name>
    <name type="common">Atlantic salmon</name>
    <dbReference type="NCBI Taxonomy" id="8030"/>
    <lineage>
        <taxon>Eukaryota</taxon>
        <taxon>Metazoa</taxon>
        <taxon>Chordata</taxon>
        <taxon>Craniata</taxon>
        <taxon>Vertebrata</taxon>
        <taxon>Euteleostomi</taxon>
        <taxon>Actinopterygii</taxon>
        <taxon>Neopterygii</taxon>
        <taxon>Teleostei</taxon>
        <taxon>Protacanthopterygii</taxon>
        <taxon>Salmoniformes</taxon>
        <taxon>Salmonidae</taxon>
        <taxon>Salmoninae</taxon>
        <taxon>Salmo</taxon>
    </lineage>
</organism>
<dbReference type="InterPro" id="IPR036465">
    <property type="entry name" value="vWFA_dom_sf"/>
</dbReference>
<dbReference type="Pfam" id="PF25107">
    <property type="entry name" value="VWA7_N"/>
    <property type="match status" value="2"/>
</dbReference>
<dbReference type="InterPro" id="IPR057615">
    <property type="entry name" value="Ig_VWA7"/>
</dbReference>
<dbReference type="Gene3D" id="3.40.50.410">
    <property type="entry name" value="von Willebrand factor, type A domain"/>
    <property type="match status" value="1"/>
</dbReference>
<evidence type="ECO:0000256" key="1">
    <source>
        <dbReference type="ARBA" id="ARBA00004613"/>
    </source>
</evidence>
<feature type="domain" description="VWA7 beta-sandwich" evidence="7">
    <location>
        <begin position="677"/>
        <end position="770"/>
    </location>
</feature>
<gene>
    <name evidence="12" type="primary">LOC106594115</name>
</gene>
<dbReference type="Pfam" id="PF23619">
    <property type="entry name" value="Ig_VWA7"/>
    <property type="match status" value="1"/>
</dbReference>
<sequence>MQRRATLHHWNWRCPTFSWIKNSSAVRHVDPGISLSNLHRSGGGQKLEYHFDGERFVEGRKLITDGVSSVKASIKQENFEEARQKLGDILHTLQTGVQGFLVLLSGSSMDHLEITREAILQTTAKVCMQLASAEGRDFTLPPGPLTVESLALACSSSGSAKSFLSAISDVSWRNAGVDFRHTSDVEYHFDGERFVEGRKLITDGMSSVKASIKQENFEAAREKLGDILHTLQDFYSHSNWIELGNRFPHSNLIRSDVSDIGPVADKNTPTCRSCVGKDCQNNILEDIIRDKKLTSGYFSLEPFFSIKPKGKCSHGGLSDQTSRQEPTGGINKDSLESSHGNWHTAAAEVAVAATSQLLEDIRGAAGDTDFLRMMGISKNGSRVLCFVIDTTGSMSDDIAAVRETTSLIIDSKRGTPDEPSAYILVPFNDPDFGPLMRTTDPDVFKAEINALSAAGGGDFPEMSLSGLQVALTGAPPSSEIFLFTDAPAKDLNLMGTVIALIERTKSVVSFFLTGSLGLRRRRASDQGQGQVQHSRMVESDSQLYMELSQASGGQAIQVTKTELPKATSIIVESSSSSLVTILQAVRSPGRADNFSFTVDESVRNLTAYVTGSSLSFTLTSPSGVSQSSGEVNGSLATIKTVGNFLTLGLDSQAGLWEISVSSTVPYSLKVVGQSAIDFLFDFVEVSQGPHPAFAVLESRPQAGGNATLLVSVTGSESVSLTEVALVEASGSGEVSGTLESVGSGDFLVTMDRIPDGEFVVRLRGENSATTRALPDSFQRQSSTRLRASTVMVTAKAESDLEPGTPFSVLFTVTTNGTGGSFTIRATNDRGFPSSSPTTLTLVTGVSANGTVTLTAPANTVSGTDVTLTIEAESPGATDTNYAVLRLSVVSPVTDFSRPVCDVVSVTANCSDDCSLSMWELSANLTDGNGTGIERVTLRQGNGTLNTTTTVEGAGNMTVTLAAYSASCCSPEVELVAVDGAGNVGTCFRSIRVTVDTTVQPPVTNVITENSITVTPPIVTTTTAASRGHPLSLSSYLCSIMLVSVTLVLSR</sequence>
<evidence type="ECO:0000259" key="10">
    <source>
        <dbReference type="Pfam" id="PF25107"/>
    </source>
</evidence>
<evidence type="ECO:0000259" key="9">
    <source>
        <dbReference type="Pfam" id="PF25106"/>
    </source>
</evidence>
<evidence type="ECO:0000259" key="7">
    <source>
        <dbReference type="Pfam" id="PF23610"/>
    </source>
</evidence>
<dbReference type="PANTHER" id="PTHR14905">
    <property type="entry name" value="NG37"/>
    <property type="match status" value="1"/>
</dbReference>
<dbReference type="InterPro" id="IPR052577">
    <property type="entry name" value="VWA7"/>
</dbReference>
<dbReference type="InterPro" id="IPR056862">
    <property type="entry name" value="VWA7_N"/>
</dbReference>
<dbReference type="PANTHER" id="PTHR14905:SF18">
    <property type="entry name" value="VON WILLEBRAND FACTOR A DOMAIN-CONTAINING 10, TANDEM DUPLICATE 1-RELATED"/>
    <property type="match status" value="1"/>
</dbReference>
<dbReference type="Pfam" id="PF23560">
    <property type="entry name" value="GBD_Hemicentin"/>
    <property type="match status" value="1"/>
</dbReference>
<evidence type="ECO:0000313" key="11">
    <source>
        <dbReference type="Proteomes" id="UP001652741"/>
    </source>
</evidence>
<proteinExistence type="predicted"/>
<dbReference type="CDD" id="cd00198">
    <property type="entry name" value="vWFA"/>
    <property type="match status" value="1"/>
</dbReference>
<dbReference type="GeneID" id="106594115"/>
<reference evidence="12" key="1">
    <citation type="submission" date="2025-08" db="UniProtKB">
        <authorList>
            <consortium name="RefSeq"/>
        </authorList>
    </citation>
    <scope>IDENTIFICATION</scope>
</reference>